<dbReference type="PANTHER" id="PTHR48104">
    <property type="entry name" value="METACASPASE-4"/>
    <property type="match status" value="1"/>
</dbReference>
<name>A0A6G4TWQ5_9ACTN</name>
<dbReference type="Proteomes" id="UP000481583">
    <property type="component" value="Unassembled WGS sequence"/>
</dbReference>
<dbReference type="EMBL" id="JAAKZV010000015">
    <property type="protein sequence ID" value="NGN63477.1"/>
    <property type="molecule type" value="Genomic_DNA"/>
</dbReference>
<proteinExistence type="predicted"/>
<dbReference type="InterPro" id="IPR050452">
    <property type="entry name" value="Metacaspase"/>
</dbReference>
<dbReference type="GO" id="GO:0006508">
    <property type="term" value="P:proteolysis"/>
    <property type="evidence" value="ECO:0007669"/>
    <property type="project" value="InterPro"/>
</dbReference>
<dbReference type="PANTHER" id="PTHR48104:SF30">
    <property type="entry name" value="METACASPASE-1"/>
    <property type="match status" value="1"/>
</dbReference>
<dbReference type="SUPFAM" id="SSF52129">
    <property type="entry name" value="Caspase-like"/>
    <property type="match status" value="1"/>
</dbReference>
<evidence type="ECO:0000259" key="1">
    <source>
        <dbReference type="Pfam" id="PF00656"/>
    </source>
</evidence>
<dbReference type="Gene3D" id="3.40.50.1460">
    <property type="match status" value="1"/>
</dbReference>
<organism evidence="2 3">
    <name type="scientific">Streptomyces coryli</name>
    <dbReference type="NCBI Taxonomy" id="1128680"/>
    <lineage>
        <taxon>Bacteria</taxon>
        <taxon>Bacillati</taxon>
        <taxon>Actinomycetota</taxon>
        <taxon>Actinomycetes</taxon>
        <taxon>Kitasatosporales</taxon>
        <taxon>Streptomycetaceae</taxon>
        <taxon>Streptomyces</taxon>
    </lineage>
</organism>
<dbReference type="Pfam" id="PF00656">
    <property type="entry name" value="Peptidase_C14"/>
    <property type="match status" value="1"/>
</dbReference>
<feature type="domain" description="Peptidase C14 caspase" evidence="1">
    <location>
        <begin position="5"/>
        <end position="245"/>
    </location>
</feature>
<keyword evidence="3" id="KW-1185">Reference proteome</keyword>
<protein>
    <submittedName>
        <fullName evidence="2">Caspase family protein</fullName>
    </submittedName>
</protein>
<dbReference type="InterPro" id="IPR011600">
    <property type="entry name" value="Pept_C14_caspase"/>
</dbReference>
<dbReference type="GO" id="GO:0004197">
    <property type="term" value="F:cysteine-type endopeptidase activity"/>
    <property type="evidence" value="ECO:0007669"/>
    <property type="project" value="InterPro"/>
</dbReference>
<evidence type="ECO:0000313" key="3">
    <source>
        <dbReference type="Proteomes" id="UP000481583"/>
    </source>
</evidence>
<gene>
    <name evidence="2" type="ORF">G5C51_06110</name>
</gene>
<comment type="caution">
    <text evidence="2">The sequence shown here is derived from an EMBL/GenBank/DDBJ whole genome shotgun (WGS) entry which is preliminary data.</text>
</comment>
<dbReference type="RefSeq" id="WP_165232934.1">
    <property type="nucleotide sequence ID" value="NZ_JAAKZV010000015.1"/>
</dbReference>
<dbReference type="InterPro" id="IPR029030">
    <property type="entry name" value="Caspase-like_dom_sf"/>
</dbReference>
<sequence>MGTVYALLVGINAYPPGRFESLKGCRNDIAAVRTLLTGRLGGRLAVRELLDADATPESVEDGIRGHLGRAGADDTALFWYAGHGSDFEVTDPAYLRIEATGRMQALVCADGRPLVDKRLGALLNQVAAGGAHTAAVLDSCFSGGATRGGPHLTARFTPPDPGWQRFAGRAALLPDGPGRHVLLAGSRLDQPSCEGSFDGRYHGLFTRALVDRLTAYGPSVTYRELHAALNAQVQKWNARQHPVLSPVDPGGLADQPFLGGLGTRTPSPHLLRDGRDGWEVDCGSGHGLVAEEAGTEFTVTGPAARGQVVRAKAVEPERTLVAPADWRPEPGEVYPVALSALELPPASVTLAAPGQPAIERALAGALGEAGPGGGPSPLLRLVEGAEHAGDLWFRVEVHQGAAHVLRRDGSAFVAPLPLADPDAVHRVAACLVHLARWHQLRDLDAPAFSPLRGRVRVEVAAGKDGPPLVPDGSGEIVRRYEYGPRGPVAPRVSIRLRHEGAAPGRRLWCVLLDLTDEYGCHTGLFTGDFVGAGHVGHALDGAEVQLSLPERRPPVPGAATVDWLKVIVAEGELNTVPFHLDPWDPAAALSRAAAGERPDGVLRLEPPAHGSRVAGPVPAGGPGQWATHTVQVRTVVPG</sequence>
<dbReference type="GO" id="GO:0005737">
    <property type="term" value="C:cytoplasm"/>
    <property type="evidence" value="ECO:0007669"/>
    <property type="project" value="TreeGrafter"/>
</dbReference>
<evidence type="ECO:0000313" key="2">
    <source>
        <dbReference type="EMBL" id="NGN63477.1"/>
    </source>
</evidence>
<accession>A0A6G4TWQ5</accession>
<reference evidence="2 3" key="1">
    <citation type="submission" date="2020-02" db="EMBL/GenBank/DDBJ databases">
        <title>Whole-genome analyses of novel actinobacteria.</title>
        <authorList>
            <person name="Sahin N."/>
        </authorList>
    </citation>
    <scope>NUCLEOTIDE SEQUENCE [LARGE SCALE GENOMIC DNA]</scope>
    <source>
        <strain evidence="2 3">A7024</strain>
    </source>
</reference>
<dbReference type="AlphaFoldDB" id="A0A6G4TWQ5"/>